<dbReference type="Proteomes" id="UP001596099">
    <property type="component" value="Unassembled WGS sequence"/>
</dbReference>
<protein>
    <submittedName>
        <fullName evidence="1">Uncharacterized protein</fullName>
    </submittedName>
</protein>
<evidence type="ECO:0000313" key="1">
    <source>
        <dbReference type="EMBL" id="MFC5971802.1"/>
    </source>
</evidence>
<name>A0ABD5RMH0_9EURY</name>
<dbReference type="RefSeq" id="WP_247414687.1">
    <property type="nucleotide sequence ID" value="NZ_JALLGW010000001.1"/>
</dbReference>
<evidence type="ECO:0000313" key="2">
    <source>
        <dbReference type="Proteomes" id="UP001596099"/>
    </source>
</evidence>
<accession>A0ABD5RMH0</accession>
<dbReference type="AlphaFoldDB" id="A0ABD5RMH0"/>
<sequence length="155" mass="16015">MSSDRIALSDHFRVGASADTGHNAGELSPGVYRVVGTDADRVTLLEVADGSGDRVHTGRVERVPRAALDGFERVDSPDSSGLFATARNRLRGFALTLRFAPRRLAGRPVQTLLGVALVAADSLGSSVAPGAPESLLTVAGVCGVLLLTAAAIDRP</sequence>
<organism evidence="1 2">
    <name type="scientific">Halomarina salina</name>
    <dbReference type="NCBI Taxonomy" id="1872699"/>
    <lineage>
        <taxon>Archaea</taxon>
        <taxon>Methanobacteriati</taxon>
        <taxon>Methanobacteriota</taxon>
        <taxon>Stenosarchaea group</taxon>
        <taxon>Halobacteria</taxon>
        <taxon>Halobacteriales</taxon>
        <taxon>Natronomonadaceae</taxon>
        <taxon>Halomarina</taxon>
    </lineage>
</organism>
<gene>
    <name evidence="1" type="ORF">ACFPYI_10705</name>
</gene>
<dbReference type="EMBL" id="JBHSQH010000001">
    <property type="protein sequence ID" value="MFC5971802.1"/>
    <property type="molecule type" value="Genomic_DNA"/>
</dbReference>
<comment type="caution">
    <text evidence="1">The sequence shown here is derived from an EMBL/GenBank/DDBJ whole genome shotgun (WGS) entry which is preliminary data.</text>
</comment>
<keyword evidence="2" id="KW-1185">Reference proteome</keyword>
<reference evidence="1 2" key="1">
    <citation type="journal article" date="2019" name="Int. J. Syst. Evol. Microbiol.">
        <title>The Global Catalogue of Microorganisms (GCM) 10K type strain sequencing project: providing services to taxonomists for standard genome sequencing and annotation.</title>
        <authorList>
            <consortium name="The Broad Institute Genomics Platform"/>
            <consortium name="The Broad Institute Genome Sequencing Center for Infectious Disease"/>
            <person name="Wu L."/>
            <person name="Ma J."/>
        </authorList>
    </citation>
    <scope>NUCLEOTIDE SEQUENCE [LARGE SCALE GENOMIC DNA]</scope>
    <source>
        <strain evidence="1 2">CGMCC 1.12543</strain>
    </source>
</reference>
<proteinExistence type="predicted"/>